<comment type="similarity">
    <text evidence="3 8">Belongs to the NAD(P)-dependent epimerase/dehydratase family.</text>
</comment>
<dbReference type="Pfam" id="PF01370">
    <property type="entry name" value="Epimerase"/>
    <property type="match status" value="1"/>
</dbReference>
<dbReference type="PANTHER" id="PTHR43725">
    <property type="entry name" value="UDP-GLUCOSE 4-EPIMERASE"/>
    <property type="match status" value="1"/>
</dbReference>
<dbReference type="Proteomes" id="UP000694408">
    <property type="component" value="Unplaced"/>
</dbReference>
<dbReference type="InterPro" id="IPR001509">
    <property type="entry name" value="Epimerase_deHydtase"/>
</dbReference>
<dbReference type="EC" id="5.1.3.2" evidence="8"/>
<keyword evidence="11" id="KW-1185">Reference proteome</keyword>
<dbReference type="Gene3D" id="3.40.50.720">
    <property type="entry name" value="NAD(P)-binding Rossmann-like Domain"/>
    <property type="match status" value="1"/>
</dbReference>
<keyword evidence="4 8" id="KW-0520">NAD</keyword>
<dbReference type="InterPro" id="IPR036291">
    <property type="entry name" value="NAD(P)-bd_dom_sf"/>
</dbReference>
<accession>A0A8C5IAC6</accession>
<evidence type="ECO:0000259" key="9">
    <source>
        <dbReference type="Pfam" id="PF01370"/>
    </source>
</evidence>
<comment type="catalytic activity">
    <reaction evidence="1">
        <text>UDP-N-acetyl-alpha-D-glucosamine = UDP-N-acetyl-alpha-D-galactosamine</text>
        <dbReference type="Rhea" id="RHEA:20517"/>
        <dbReference type="ChEBI" id="CHEBI:57705"/>
        <dbReference type="ChEBI" id="CHEBI:67138"/>
        <dbReference type="EC" id="5.1.3.7"/>
    </reaction>
</comment>
<evidence type="ECO:0000256" key="1">
    <source>
        <dbReference type="ARBA" id="ARBA00000014"/>
    </source>
</evidence>
<dbReference type="Ensembl" id="ENSJHYT00000001590.1">
    <property type="protein sequence ID" value="ENSJHYP00000001272.1"/>
    <property type="gene ID" value="ENSJHYG00000001109.1"/>
</dbReference>
<name>A0A8C5IAC6_JUNHY</name>
<dbReference type="OMA" id="HFAAHTI"/>
<evidence type="ECO:0000256" key="8">
    <source>
        <dbReference type="RuleBase" id="RU366046"/>
    </source>
</evidence>
<evidence type="ECO:0000256" key="6">
    <source>
        <dbReference type="ARBA" id="ARBA00023235"/>
    </source>
</evidence>
<dbReference type="Gene3D" id="3.90.25.10">
    <property type="entry name" value="UDP-galactose 4-epimerase, domain 1"/>
    <property type="match status" value="1"/>
</dbReference>
<dbReference type="InterPro" id="IPR005886">
    <property type="entry name" value="UDP_G4E"/>
</dbReference>
<sequence length="387" mass="42553">MKKTVLVTGGAGYIGSHAVRQLLDHDFDVIVVDNLSTGHVKAVDPRAKLYLGDVRDLNFLAGVFKNNTIDGVMHFAGKIIVPESVGDPTAYFDDNIQAVVSVIRCMHAYGVKNFVFSSTAAVYGTAKTTVISEDAPLHPESPYGFSKLAAEHLIAFAERAYGIKHVIFRYFNVAGASLDSKIGEAHPVESHLIPVIINAGLSGKEMQIFGNDYETRDGTCLRDYIHVVDLAEAHVLGMEHLLKEGESATINLGSQNGFTNKEILTTVDKVLKEEHLSEGVKWKFGPRRAGDPAAIVASNERAKKILGWTPKYDLETMIKSAIAWKNTHKNLYNDKNGTKIAFDKEDMKHIAKVRPVSYNELVKKGVYSGIEHYDDIVGAKIEKALTK</sequence>
<evidence type="ECO:0000256" key="5">
    <source>
        <dbReference type="ARBA" id="ARBA00023144"/>
    </source>
</evidence>
<keyword evidence="7 8" id="KW-0119">Carbohydrate metabolism</keyword>
<protein>
    <recommendedName>
        <fullName evidence="8">UDP-glucose 4-epimerase</fullName>
        <ecNumber evidence="8">5.1.3.2</ecNumber>
    </recommendedName>
</protein>
<evidence type="ECO:0000313" key="11">
    <source>
        <dbReference type="Proteomes" id="UP000694408"/>
    </source>
</evidence>
<dbReference type="GO" id="GO:0033499">
    <property type="term" value="P:galactose catabolic process via UDP-galactose, Leloir pathway"/>
    <property type="evidence" value="ECO:0007669"/>
    <property type="project" value="TreeGrafter"/>
</dbReference>
<dbReference type="GO" id="GO:0003978">
    <property type="term" value="F:UDP-glucose 4-epimerase activity"/>
    <property type="evidence" value="ECO:0007669"/>
    <property type="project" value="UniProtKB-UniRule"/>
</dbReference>
<evidence type="ECO:0000256" key="4">
    <source>
        <dbReference type="ARBA" id="ARBA00023027"/>
    </source>
</evidence>
<dbReference type="GO" id="GO:0003974">
    <property type="term" value="F:UDP-N-acetylglucosamine 4-epimerase activity"/>
    <property type="evidence" value="ECO:0007669"/>
    <property type="project" value="UniProtKB-EC"/>
</dbReference>
<dbReference type="PANTHER" id="PTHR43725:SF53">
    <property type="entry name" value="UDP-ARABINOSE 4-EPIMERASE 1"/>
    <property type="match status" value="1"/>
</dbReference>
<reference evidence="10" key="2">
    <citation type="submission" date="2025-09" db="UniProtKB">
        <authorList>
            <consortium name="Ensembl"/>
        </authorList>
    </citation>
    <scope>IDENTIFICATION</scope>
</reference>
<reference evidence="10" key="1">
    <citation type="submission" date="2025-08" db="UniProtKB">
        <authorList>
            <consortium name="Ensembl"/>
        </authorList>
    </citation>
    <scope>IDENTIFICATION</scope>
</reference>
<comment type="catalytic activity">
    <reaction evidence="8">
        <text>UDP-alpha-D-glucose = UDP-alpha-D-galactose</text>
        <dbReference type="Rhea" id="RHEA:22168"/>
        <dbReference type="ChEBI" id="CHEBI:58885"/>
        <dbReference type="ChEBI" id="CHEBI:66914"/>
        <dbReference type="EC" id="5.1.3.2"/>
    </reaction>
</comment>
<proteinExistence type="inferred from homology"/>
<dbReference type="CDD" id="cd05247">
    <property type="entry name" value="UDP_G4E_1_SDR_e"/>
    <property type="match status" value="1"/>
</dbReference>
<evidence type="ECO:0000313" key="10">
    <source>
        <dbReference type="Ensembl" id="ENSJHYP00000001272.1"/>
    </source>
</evidence>
<comment type="cofactor">
    <cofactor evidence="2 8">
        <name>NAD(+)</name>
        <dbReference type="ChEBI" id="CHEBI:57540"/>
    </cofactor>
</comment>
<evidence type="ECO:0000256" key="7">
    <source>
        <dbReference type="ARBA" id="ARBA00023277"/>
    </source>
</evidence>
<keyword evidence="5" id="KW-0299">Galactose metabolism</keyword>
<feature type="domain" description="NAD-dependent epimerase/dehydratase" evidence="9">
    <location>
        <begin position="5"/>
        <end position="253"/>
    </location>
</feature>
<keyword evidence="6 8" id="KW-0413">Isomerase</keyword>
<evidence type="ECO:0000256" key="2">
    <source>
        <dbReference type="ARBA" id="ARBA00001911"/>
    </source>
</evidence>
<dbReference type="SUPFAM" id="SSF51735">
    <property type="entry name" value="NAD(P)-binding Rossmann-fold domains"/>
    <property type="match status" value="1"/>
</dbReference>
<organism evidence="10 11">
    <name type="scientific">Junco hyemalis</name>
    <name type="common">Dark-eyed junco</name>
    <dbReference type="NCBI Taxonomy" id="40217"/>
    <lineage>
        <taxon>Eukaryota</taxon>
        <taxon>Metazoa</taxon>
        <taxon>Chordata</taxon>
        <taxon>Craniata</taxon>
        <taxon>Vertebrata</taxon>
        <taxon>Euteleostomi</taxon>
        <taxon>Archelosauria</taxon>
        <taxon>Archosauria</taxon>
        <taxon>Dinosauria</taxon>
        <taxon>Saurischia</taxon>
        <taxon>Theropoda</taxon>
        <taxon>Coelurosauria</taxon>
        <taxon>Aves</taxon>
        <taxon>Neognathae</taxon>
        <taxon>Neoaves</taxon>
        <taxon>Telluraves</taxon>
        <taxon>Australaves</taxon>
        <taxon>Passeriformes</taxon>
        <taxon>Passerellidae</taxon>
        <taxon>Junco</taxon>
    </lineage>
</organism>
<dbReference type="NCBIfam" id="TIGR01179">
    <property type="entry name" value="galE"/>
    <property type="match status" value="1"/>
</dbReference>
<dbReference type="UniPathway" id="UPA00214"/>
<dbReference type="AlphaFoldDB" id="A0A8C5IAC6"/>
<comment type="pathway">
    <text evidence="8">Carbohydrate metabolism; galactose metabolism.</text>
</comment>
<comment type="subunit">
    <text evidence="8">Homodimer.</text>
</comment>
<evidence type="ECO:0000256" key="3">
    <source>
        <dbReference type="ARBA" id="ARBA00007637"/>
    </source>
</evidence>